<evidence type="ECO:0000313" key="7">
    <source>
        <dbReference type="EMBL" id="SEG65180.1"/>
    </source>
</evidence>
<dbReference type="Gene3D" id="1.10.10.10">
    <property type="entry name" value="Winged helix-like DNA-binding domain superfamily/Winged helix DNA-binding domain"/>
    <property type="match status" value="1"/>
</dbReference>
<dbReference type="EMBL" id="FNVG01000027">
    <property type="protein sequence ID" value="SEG65180.1"/>
    <property type="molecule type" value="Genomic_DNA"/>
</dbReference>
<dbReference type="SUPFAM" id="SSF53850">
    <property type="entry name" value="Periplasmic binding protein-like II"/>
    <property type="match status" value="1"/>
</dbReference>
<dbReference type="InterPro" id="IPR000847">
    <property type="entry name" value="LysR_HTH_N"/>
</dbReference>
<proteinExistence type="inferred from homology"/>
<dbReference type="GO" id="GO:0000976">
    <property type="term" value="F:transcription cis-regulatory region binding"/>
    <property type="evidence" value="ECO:0007669"/>
    <property type="project" value="TreeGrafter"/>
</dbReference>
<feature type="domain" description="HTH lysR-type" evidence="5">
    <location>
        <begin position="1"/>
        <end position="58"/>
    </location>
</feature>
<dbReference type="PANTHER" id="PTHR30126:SF40">
    <property type="entry name" value="HTH-TYPE TRANSCRIPTIONAL REGULATOR GLTR"/>
    <property type="match status" value="1"/>
</dbReference>
<keyword evidence="8" id="KW-1185">Reference proteome</keyword>
<reference evidence="7" key="2">
    <citation type="submission" date="2016-10" db="EMBL/GenBank/DDBJ databases">
        <authorList>
            <person name="de Groot N.N."/>
        </authorList>
    </citation>
    <scope>NUCLEOTIDE SEQUENCE [LARGE SCALE GENOMIC DNA]</scope>
    <source>
        <strain evidence="7">CGMCC 1.7062</strain>
    </source>
</reference>
<evidence type="ECO:0000259" key="5">
    <source>
        <dbReference type="PROSITE" id="PS50931"/>
    </source>
</evidence>
<dbReference type="RefSeq" id="WP_103881441.1">
    <property type="nucleotide sequence ID" value="NZ_FNVG01000017.1"/>
</dbReference>
<dbReference type="InterPro" id="IPR005119">
    <property type="entry name" value="LysR_subst-bd"/>
</dbReference>
<gene>
    <name evidence="6" type="ORF">SAMN04488244_11796</name>
    <name evidence="7" type="ORF">SAMN04488244_1275</name>
</gene>
<reference evidence="8" key="1">
    <citation type="submission" date="2016-10" db="EMBL/GenBank/DDBJ databases">
        <authorList>
            <person name="Varghese N."/>
            <person name="Submissions S."/>
        </authorList>
    </citation>
    <scope>NUCLEOTIDE SEQUENCE [LARGE SCALE GENOMIC DNA]</scope>
    <source>
        <strain evidence="8">CGMCC 1.7062</strain>
    </source>
</reference>
<accession>A0A1H6BWW8</accession>
<dbReference type="Proteomes" id="UP000236721">
    <property type="component" value="Unassembled WGS sequence"/>
</dbReference>
<dbReference type="PANTHER" id="PTHR30126">
    <property type="entry name" value="HTH-TYPE TRANSCRIPTIONAL REGULATOR"/>
    <property type="match status" value="1"/>
</dbReference>
<sequence length="275" mass="31021">MTLDQIITFVAIAHSGSMRKAARALGKSQPAITSAIHRLEASLGADVFIKGTRPVRLSEFGQRFYRQATELENLLHLTETFSQCQTAETLRVCFEQGVSEQEISALSMLLLRECPLRSLDLFSAENNEIQRLLVKQEIDMAITLPFQHLAPHLHSESVGQREFIEVCSPITQGQAHREMFVHGPKGQPLWHFAEEIPTNALSFNQPAQMLRAILTFHGKGWLPKAQVASAIDACQLVTTGRGSVSMEYRLIWHHTLQRERRLLTKLAQLSRSFQL</sequence>
<evidence type="ECO:0000256" key="3">
    <source>
        <dbReference type="ARBA" id="ARBA00023125"/>
    </source>
</evidence>
<name>A0A1H6BWW8_9VIBR</name>
<keyword evidence="4" id="KW-0804">Transcription</keyword>
<dbReference type="SUPFAM" id="SSF46785">
    <property type="entry name" value="Winged helix' DNA-binding domain"/>
    <property type="match status" value="1"/>
</dbReference>
<dbReference type="Pfam" id="PF03466">
    <property type="entry name" value="LysR_substrate"/>
    <property type="match status" value="1"/>
</dbReference>
<evidence type="ECO:0000256" key="2">
    <source>
        <dbReference type="ARBA" id="ARBA00023015"/>
    </source>
</evidence>
<dbReference type="Gene3D" id="3.40.190.290">
    <property type="match status" value="1"/>
</dbReference>
<dbReference type="InterPro" id="IPR036390">
    <property type="entry name" value="WH_DNA-bd_sf"/>
</dbReference>
<evidence type="ECO:0000313" key="6">
    <source>
        <dbReference type="EMBL" id="SEG52609.1"/>
    </source>
</evidence>
<evidence type="ECO:0000256" key="1">
    <source>
        <dbReference type="ARBA" id="ARBA00009437"/>
    </source>
</evidence>
<dbReference type="PROSITE" id="PS50931">
    <property type="entry name" value="HTH_LYSR"/>
    <property type="match status" value="1"/>
</dbReference>
<dbReference type="OrthoDB" id="9067838at2"/>
<protein>
    <submittedName>
        <fullName evidence="7">DNA-binding transcriptional regulator, LysR family</fullName>
    </submittedName>
</protein>
<keyword evidence="3 7" id="KW-0238">DNA-binding</keyword>
<dbReference type="Pfam" id="PF00126">
    <property type="entry name" value="HTH_1"/>
    <property type="match status" value="1"/>
</dbReference>
<evidence type="ECO:0000313" key="8">
    <source>
        <dbReference type="Proteomes" id="UP000236721"/>
    </source>
</evidence>
<dbReference type="EMBL" id="FNVG01000017">
    <property type="protein sequence ID" value="SEG52609.1"/>
    <property type="molecule type" value="Genomic_DNA"/>
</dbReference>
<keyword evidence="2" id="KW-0805">Transcription regulation</keyword>
<dbReference type="AlphaFoldDB" id="A0A1H6BWW8"/>
<dbReference type="InterPro" id="IPR036388">
    <property type="entry name" value="WH-like_DNA-bd_sf"/>
</dbReference>
<dbReference type="GO" id="GO:0003700">
    <property type="term" value="F:DNA-binding transcription factor activity"/>
    <property type="evidence" value="ECO:0007669"/>
    <property type="project" value="InterPro"/>
</dbReference>
<evidence type="ECO:0000256" key="4">
    <source>
        <dbReference type="ARBA" id="ARBA00023163"/>
    </source>
</evidence>
<comment type="similarity">
    <text evidence="1">Belongs to the LysR transcriptional regulatory family.</text>
</comment>
<organism evidence="7 8">
    <name type="scientific">Vibrio hangzhouensis</name>
    <dbReference type="NCBI Taxonomy" id="462991"/>
    <lineage>
        <taxon>Bacteria</taxon>
        <taxon>Pseudomonadati</taxon>
        <taxon>Pseudomonadota</taxon>
        <taxon>Gammaproteobacteria</taxon>
        <taxon>Vibrionales</taxon>
        <taxon>Vibrionaceae</taxon>
        <taxon>Vibrio</taxon>
    </lineage>
</organism>
<dbReference type="PRINTS" id="PR00039">
    <property type="entry name" value="HTHLYSR"/>
</dbReference>